<evidence type="ECO:0000256" key="3">
    <source>
        <dbReference type="SAM" id="Coils"/>
    </source>
</evidence>
<keyword evidence="2" id="KW-0449">Lipoprotein</keyword>
<dbReference type="Proteomes" id="UP000050864">
    <property type="component" value="Unassembled WGS sequence"/>
</dbReference>
<keyword evidence="5" id="KW-1185">Reference proteome</keyword>
<keyword evidence="2" id="KW-0472">Membrane</keyword>
<keyword evidence="2" id="KW-0812">Transmembrane</keyword>
<dbReference type="InterPro" id="IPR003423">
    <property type="entry name" value="OMP_efflux"/>
</dbReference>
<evidence type="ECO:0000256" key="2">
    <source>
        <dbReference type="RuleBase" id="RU362097"/>
    </source>
</evidence>
<feature type="chain" id="PRO_5005967169" evidence="2">
    <location>
        <begin position="33"/>
        <end position="480"/>
    </location>
</feature>
<dbReference type="Pfam" id="PF02321">
    <property type="entry name" value="OEP"/>
    <property type="match status" value="2"/>
</dbReference>
<dbReference type="PATRIC" id="fig|405444.3.peg.3472"/>
<keyword evidence="2" id="KW-0564">Palmitate</keyword>
<comment type="subcellular location">
    <subcellularLocation>
        <location evidence="2">Cell outer membrane</location>
        <topology evidence="2">Lipid-anchor</topology>
    </subcellularLocation>
</comment>
<keyword evidence="2" id="KW-0732">Signal</keyword>
<dbReference type="SUPFAM" id="SSF56954">
    <property type="entry name" value="Outer membrane efflux proteins (OEP)"/>
    <property type="match status" value="1"/>
</dbReference>
<dbReference type="OrthoDB" id="9770517at2"/>
<feature type="coiled-coil region" evidence="3">
    <location>
        <begin position="234"/>
        <end position="261"/>
    </location>
</feature>
<accession>A0A0R0CI23</accession>
<evidence type="ECO:0000313" key="4">
    <source>
        <dbReference type="EMBL" id="KRG65316.1"/>
    </source>
</evidence>
<dbReference type="EMBL" id="LDJI01000008">
    <property type="protein sequence ID" value="KRG65316.1"/>
    <property type="molecule type" value="Genomic_DNA"/>
</dbReference>
<dbReference type="AlphaFoldDB" id="A0A0R0CI23"/>
<feature type="signal peptide" evidence="2">
    <location>
        <begin position="1"/>
        <end position="32"/>
    </location>
</feature>
<comment type="similarity">
    <text evidence="1 2">Belongs to the outer membrane factor (OMF) (TC 1.B.17) family.</text>
</comment>
<gene>
    <name evidence="4" type="ORF">ABB26_03870</name>
</gene>
<dbReference type="PANTHER" id="PTHR30203">
    <property type="entry name" value="OUTER MEMBRANE CATION EFFLUX PROTEIN"/>
    <property type="match status" value="1"/>
</dbReference>
<organism evidence="4 5">
    <name type="scientific">Stenotrophomonas humi</name>
    <dbReference type="NCBI Taxonomy" id="405444"/>
    <lineage>
        <taxon>Bacteria</taxon>
        <taxon>Pseudomonadati</taxon>
        <taxon>Pseudomonadota</taxon>
        <taxon>Gammaproteobacteria</taxon>
        <taxon>Lysobacterales</taxon>
        <taxon>Lysobacteraceae</taxon>
        <taxon>Stenotrophomonas</taxon>
    </lineage>
</organism>
<proteinExistence type="inferred from homology"/>
<dbReference type="NCBIfam" id="TIGR01845">
    <property type="entry name" value="outer_NodT"/>
    <property type="match status" value="1"/>
</dbReference>
<dbReference type="STRING" id="405444.ABB26_03870"/>
<keyword evidence="3" id="KW-0175">Coiled coil</keyword>
<keyword evidence="2" id="KW-1134">Transmembrane beta strand</keyword>
<dbReference type="Gene3D" id="2.20.200.10">
    <property type="entry name" value="Outer membrane efflux proteins (OEP)"/>
    <property type="match status" value="1"/>
</dbReference>
<evidence type="ECO:0000313" key="5">
    <source>
        <dbReference type="Proteomes" id="UP000050864"/>
    </source>
</evidence>
<dbReference type="PANTHER" id="PTHR30203:SF32">
    <property type="entry name" value="CATION EFFLUX SYSTEM PROTEIN CUSC"/>
    <property type="match status" value="1"/>
</dbReference>
<reference evidence="4 5" key="1">
    <citation type="submission" date="2015-05" db="EMBL/GenBank/DDBJ databases">
        <title>Genome sequencing and analysis of members of genus Stenotrophomonas.</title>
        <authorList>
            <person name="Patil P.P."/>
            <person name="Midha S."/>
            <person name="Patil P.B."/>
        </authorList>
    </citation>
    <scope>NUCLEOTIDE SEQUENCE [LARGE SCALE GENOMIC DNA]</scope>
    <source>
        <strain evidence="4 5">DSM 18929</strain>
    </source>
</reference>
<dbReference type="GO" id="GO:0015562">
    <property type="term" value="F:efflux transmembrane transporter activity"/>
    <property type="evidence" value="ECO:0007669"/>
    <property type="project" value="InterPro"/>
</dbReference>
<dbReference type="GO" id="GO:0009279">
    <property type="term" value="C:cell outer membrane"/>
    <property type="evidence" value="ECO:0007669"/>
    <property type="project" value="UniProtKB-SubCell"/>
</dbReference>
<name>A0A0R0CI23_9GAMM</name>
<sequence>MKKTMIQQTCRPLLLASALTALLAGCATTPSADPAADLRVATQYGRGDATANAPAQSVERELTAPPAEVRADAWWQGFADPRLDQLIERVLDSNTDMASAGLKLERARVQAGLAGADLWPQAAGSVSANGSRSIDTGDDWSRGNSASVSLGWELDLWGKLRGQRDIARWEAQATAQDLQGTVLSLIGQSCELYWQLGYLNQAIATGQANLERLERTASLVQTQFDAGAVSRLEVRQARQNIESQRAAQAQLEQQRVETRNALTVLLDGKPWPQADEPQNLDVTHSPGIAEGLPAELLARRPDLRAAELRLRQSLAGIKVTATSYYPSLSLSSSIGSSSPSLADVLTNPMATLGAGLSLPFLKFRQMQLDIDSADLSYQIAANDFRRTLYTALSEVDNALSARTRLAEQVAAAQASHDEAVQIARLYEVRYRAGATDLRTWLEAEQTRRNAELSLAQVKRSQLVNDVTLYKALGGGAQQTQ</sequence>
<dbReference type="Gene3D" id="1.20.1600.10">
    <property type="entry name" value="Outer membrane efflux proteins (OEP)"/>
    <property type="match status" value="1"/>
</dbReference>
<protein>
    <submittedName>
        <fullName evidence="4">Transporter</fullName>
    </submittedName>
</protein>
<evidence type="ECO:0000256" key="1">
    <source>
        <dbReference type="ARBA" id="ARBA00007613"/>
    </source>
</evidence>
<dbReference type="InterPro" id="IPR010131">
    <property type="entry name" value="MdtP/NodT-like"/>
</dbReference>
<dbReference type="PROSITE" id="PS51257">
    <property type="entry name" value="PROKAR_LIPOPROTEIN"/>
    <property type="match status" value="1"/>
</dbReference>
<comment type="caution">
    <text evidence="4">The sequence shown here is derived from an EMBL/GenBank/DDBJ whole genome shotgun (WGS) entry which is preliminary data.</text>
</comment>